<evidence type="ECO:0000256" key="1">
    <source>
        <dbReference type="SAM" id="Phobius"/>
    </source>
</evidence>
<evidence type="ECO:0000313" key="3">
    <source>
        <dbReference type="Proteomes" id="UP000244905"/>
    </source>
</evidence>
<reference evidence="3" key="1">
    <citation type="submission" date="2018-02" db="EMBL/GenBank/DDBJ databases">
        <authorList>
            <person name="Clavel T."/>
            <person name="Strowig T."/>
        </authorList>
    </citation>
    <scope>NUCLEOTIDE SEQUENCE [LARGE SCALE GENOMIC DNA]</scope>
    <source>
        <strain evidence="3">DSM 103720</strain>
    </source>
</reference>
<feature type="transmembrane region" description="Helical" evidence="1">
    <location>
        <begin position="27"/>
        <end position="45"/>
    </location>
</feature>
<gene>
    <name evidence="2" type="ORF">C5O23_05715</name>
</gene>
<name>A0A2V1IQN4_9BACT</name>
<keyword evidence="1" id="KW-1133">Transmembrane helix</keyword>
<dbReference type="AlphaFoldDB" id="A0A2V1IQN4"/>
<feature type="transmembrane region" description="Helical" evidence="1">
    <location>
        <begin position="190"/>
        <end position="213"/>
    </location>
</feature>
<dbReference type="EMBL" id="PUEC01000010">
    <property type="protein sequence ID" value="PWB02715.1"/>
    <property type="molecule type" value="Genomic_DNA"/>
</dbReference>
<feature type="transmembrane region" description="Helical" evidence="1">
    <location>
        <begin position="97"/>
        <end position="118"/>
    </location>
</feature>
<dbReference type="Proteomes" id="UP000244905">
    <property type="component" value="Unassembled WGS sequence"/>
</dbReference>
<dbReference type="RefSeq" id="WP_107031989.1">
    <property type="nucleotide sequence ID" value="NZ_CAJSYL010000021.1"/>
</dbReference>
<feature type="transmembrane region" description="Helical" evidence="1">
    <location>
        <begin position="57"/>
        <end position="77"/>
    </location>
</feature>
<feature type="transmembrane region" description="Helical" evidence="1">
    <location>
        <begin position="156"/>
        <end position="178"/>
    </location>
</feature>
<accession>A0A2V1IQN4</accession>
<comment type="caution">
    <text evidence="2">The sequence shown here is derived from an EMBL/GenBank/DDBJ whole genome shotgun (WGS) entry which is preliminary data.</text>
</comment>
<proteinExistence type="predicted"/>
<organism evidence="2 3">
    <name type="scientific">Duncaniella muris</name>
    <dbReference type="NCBI Taxonomy" id="2094150"/>
    <lineage>
        <taxon>Bacteria</taxon>
        <taxon>Pseudomonadati</taxon>
        <taxon>Bacteroidota</taxon>
        <taxon>Bacteroidia</taxon>
        <taxon>Bacteroidales</taxon>
        <taxon>Muribaculaceae</taxon>
        <taxon>Duncaniella</taxon>
    </lineage>
</organism>
<keyword evidence="3" id="KW-1185">Reference proteome</keyword>
<sequence>MDTIATLNDKFSWRRCLSIGLLYKKSIIYYLSGSAAVSLLCVLLVELVNHSGGNVMATYSLTSLLVAAAFYFSPIMFARRDDTIMTLLPVKTSEKLVFYLLLVLVVTPAVIESIWYGLNLIFSMINKDWDLTKVVSAYLSDSGTNLGDENECQLKISQVIAGCIQAFALIITGLYVVLRSTLHRVVKSMSSVLGMIFFILIMAGVTGGVIAVAKMSIDTDPTELSAIIVEEMMPYMIVMWGAMLIYGLFMTYRIYRLLATRQAKN</sequence>
<evidence type="ECO:0000313" key="2">
    <source>
        <dbReference type="EMBL" id="PWB02715.1"/>
    </source>
</evidence>
<dbReference type="GeneID" id="82525838"/>
<feature type="transmembrane region" description="Helical" evidence="1">
    <location>
        <begin position="233"/>
        <end position="255"/>
    </location>
</feature>
<keyword evidence="1" id="KW-0812">Transmembrane</keyword>
<keyword evidence="1" id="KW-0472">Membrane</keyword>
<protein>
    <submittedName>
        <fullName evidence="2">Uncharacterized protein</fullName>
    </submittedName>
</protein>